<accession>A0A9I9CCY7</accession>
<name>A0A9I9CCY7_CUCME</name>
<proteinExistence type="predicted"/>
<protein>
    <submittedName>
        <fullName evidence="1">Uncharacterized protein</fullName>
    </submittedName>
</protein>
<organism evidence="1">
    <name type="scientific">Cucumis melo</name>
    <name type="common">Muskmelon</name>
    <dbReference type="NCBI Taxonomy" id="3656"/>
    <lineage>
        <taxon>Eukaryota</taxon>
        <taxon>Viridiplantae</taxon>
        <taxon>Streptophyta</taxon>
        <taxon>Embryophyta</taxon>
        <taxon>Tracheophyta</taxon>
        <taxon>Spermatophyta</taxon>
        <taxon>Magnoliopsida</taxon>
        <taxon>eudicotyledons</taxon>
        <taxon>Gunneridae</taxon>
        <taxon>Pentapetalae</taxon>
        <taxon>rosids</taxon>
        <taxon>fabids</taxon>
        <taxon>Cucurbitales</taxon>
        <taxon>Cucurbitaceae</taxon>
        <taxon>Benincaseae</taxon>
        <taxon>Cucumis</taxon>
    </lineage>
</organism>
<dbReference type="AlphaFoldDB" id="A0A9I9CCY7"/>
<reference evidence="1" key="1">
    <citation type="submission" date="2023-03" db="UniProtKB">
        <authorList>
            <consortium name="EnsemblPlants"/>
        </authorList>
    </citation>
    <scope>IDENTIFICATION</scope>
</reference>
<dbReference type="EnsemblPlants" id="MELO3C001376.2.1">
    <property type="protein sequence ID" value="MELO3C001376.2.1"/>
    <property type="gene ID" value="MELO3C001376.2"/>
</dbReference>
<evidence type="ECO:0000313" key="1">
    <source>
        <dbReference type="EnsemblPlants" id="MELO3C001376.2.1"/>
    </source>
</evidence>
<dbReference type="Gramene" id="MELO3C001376.2.1">
    <property type="protein sequence ID" value="MELO3C001376.2.1"/>
    <property type="gene ID" value="MELO3C001376.2"/>
</dbReference>
<sequence>MAARVRLAVTSAARDDRHNNPAMAATIFGLPRTL</sequence>